<feature type="transmembrane region" description="Helical" evidence="1">
    <location>
        <begin position="95"/>
        <end position="120"/>
    </location>
</feature>
<evidence type="ECO:0000313" key="3">
    <source>
        <dbReference type="Proteomes" id="UP000244904"/>
    </source>
</evidence>
<accession>A0A2R8APV4</accession>
<dbReference type="EMBL" id="OMOJ01000001">
    <property type="protein sequence ID" value="SPF77884.1"/>
    <property type="molecule type" value="Genomic_DNA"/>
</dbReference>
<keyword evidence="3" id="KW-1185">Reference proteome</keyword>
<gene>
    <name evidence="2" type="ORF">PRI8871_00471</name>
</gene>
<name>A0A2R8APV4_9RHOB</name>
<keyword evidence="1" id="KW-1133">Transmembrane helix</keyword>
<keyword evidence="1" id="KW-0812">Transmembrane</keyword>
<keyword evidence="1" id="KW-0472">Membrane</keyword>
<dbReference type="AlphaFoldDB" id="A0A2R8APV4"/>
<evidence type="ECO:0000256" key="1">
    <source>
        <dbReference type="SAM" id="Phobius"/>
    </source>
</evidence>
<evidence type="ECO:0000313" key="2">
    <source>
        <dbReference type="EMBL" id="SPF77884.1"/>
    </source>
</evidence>
<sequence length="124" mass="13687">MVESPDAGRMVAKLNTLLEKKFGARRGTLERRVRKAGRRLPASVRRDLAEVAKTAKLAENPKLARQIDPAKMTAAYDRALKHLNAIDVADRRKGAILGALGVTSFNLIVVFAVLIVLLIWRGFL</sequence>
<dbReference type="Proteomes" id="UP000244904">
    <property type="component" value="Unassembled WGS sequence"/>
</dbReference>
<reference evidence="3" key="1">
    <citation type="submission" date="2018-03" db="EMBL/GenBank/DDBJ databases">
        <authorList>
            <person name="Rodrigo-Torres L."/>
            <person name="Arahal R. D."/>
            <person name="Lucena T."/>
        </authorList>
    </citation>
    <scope>NUCLEOTIDE SEQUENCE [LARGE SCALE GENOMIC DNA]</scope>
    <source>
        <strain evidence="3">CECT 8871</strain>
    </source>
</reference>
<organism evidence="2 3">
    <name type="scientific">Pseudoprimorskyibacter insulae</name>
    <dbReference type="NCBI Taxonomy" id="1695997"/>
    <lineage>
        <taxon>Bacteria</taxon>
        <taxon>Pseudomonadati</taxon>
        <taxon>Pseudomonadota</taxon>
        <taxon>Alphaproteobacteria</taxon>
        <taxon>Rhodobacterales</taxon>
        <taxon>Paracoccaceae</taxon>
        <taxon>Pseudoprimorskyibacter</taxon>
    </lineage>
</organism>
<proteinExistence type="predicted"/>
<protein>
    <submittedName>
        <fullName evidence="2">Uncharacterized protein</fullName>
    </submittedName>
</protein>